<name>A0ABP7Q553_9SPHI</name>
<keyword evidence="2" id="KW-1185">Reference proteome</keyword>
<sequence>MQPYLREEKRTVTPKKAMQILAEHGTHISLETAELMLDFLYKLSNLSVSEAILSVSRQKNGISPKNRKS</sequence>
<gene>
    <name evidence="1" type="ORF">GCM10022210_28840</name>
</gene>
<reference evidence="2" key="1">
    <citation type="journal article" date="2019" name="Int. J. Syst. Evol. Microbiol.">
        <title>The Global Catalogue of Microorganisms (GCM) 10K type strain sequencing project: providing services to taxonomists for standard genome sequencing and annotation.</title>
        <authorList>
            <consortium name="The Broad Institute Genomics Platform"/>
            <consortium name="The Broad Institute Genome Sequencing Center for Infectious Disease"/>
            <person name="Wu L."/>
            <person name="Ma J."/>
        </authorList>
    </citation>
    <scope>NUCLEOTIDE SEQUENCE [LARGE SCALE GENOMIC DNA]</scope>
    <source>
        <strain evidence="2">JCM 16601</strain>
    </source>
</reference>
<evidence type="ECO:0000313" key="2">
    <source>
        <dbReference type="Proteomes" id="UP001500742"/>
    </source>
</evidence>
<dbReference type="RefSeq" id="WP_344757763.1">
    <property type="nucleotide sequence ID" value="NZ_BAAAZC010000019.1"/>
</dbReference>
<evidence type="ECO:0000313" key="1">
    <source>
        <dbReference type="EMBL" id="GAA3976354.1"/>
    </source>
</evidence>
<dbReference type="Proteomes" id="UP001500742">
    <property type="component" value="Unassembled WGS sequence"/>
</dbReference>
<dbReference type="EMBL" id="BAAAZC010000019">
    <property type="protein sequence ID" value="GAA3976354.1"/>
    <property type="molecule type" value="Genomic_DNA"/>
</dbReference>
<organism evidence="1 2">
    <name type="scientific">Mucilaginibacter dorajii</name>
    <dbReference type="NCBI Taxonomy" id="692994"/>
    <lineage>
        <taxon>Bacteria</taxon>
        <taxon>Pseudomonadati</taxon>
        <taxon>Bacteroidota</taxon>
        <taxon>Sphingobacteriia</taxon>
        <taxon>Sphingobacteriales</taxon>
        <taxon>Sphingobacteriaceae</taxon>
        <taxon>Mucilaginibacter</taxon>
    </lineage>
</organism>
<protein>
    <submittedName>
        <fullName evidence="1">Uncharacterized protein</fullName>
    </submittedName>
</protein>
<proteinExistence type="predicted"/>
<accession>A0ABP7Q553</accession>
<comment type="caution">
    <text evidence="1">The sequence shown here is derived from an EMBL/GenBank/DDBJ whole genome shotgun (WGS) entry which is preliminary data.</text>
</comment>